<dbReference type="SUPFAM" id="SSF53850">
    <property type="entry name" value="Periplasmic binding protein-like II"/>
    <property type="match status" value="1"/>
</dbReference>
<evidence type="ECO:0000313" key="5">
    <source>
        <dbReference type="EMBL" id="MYD90803.1"/>
    </source>
</evidence>
<dbReference type="InterPro" id="IPR006311">
    <property type="entry name" value="TAT_signal"/>
</dbReference>
<dbReference type="PIRSF" id="PIRSF039026">
    <property type="entry name" value="SiaP"/>
    <property type="match status" value="1"/>
</dbReference>
<dbReference type="GO" id="GO:0046872">
    <property type="term" value="F:metal ion binding"/>
    <property type="evidence" value="ECO:0007669"/>
    <property type="project" value="UniProtKB-KW"/>
</dbReference>
<proteinExistence type="predicted"/>
<dbReference type="InterPro" id="IPR038404">
    <property type="entry name" value="TRAP_DctP_sf"/>
</dbReference>
<feature type="binding site" evidence="2">
    <location>
        <position position="167"/>
    </location>
    <ligand>
        <name>substrate</name>
    </ligand>
</feature>
<dbReference type="GO" id="GO:0031317">
    <property type="term" value="C:tripartite ATP-independent periplasmic transporter complex"/>
    <property type="evidence" value="ECO:0007669"/>
    <property type="project" value="InterPro"/>
</dbReference>
<feature type="signal peptide" evidence="4">
    <location>
        <begin position="1"/>
        <end position="21"/>
    </location>
</feature>
<feature type="binding site" evidence="3">
    <location>
        <position position="226"/>
    </location>
    <ligand>
        <name>Na(+)</name>
        <dbReference type="ChEBI" id="CHEBI:29101"/>
    </ligand>
</feature>
<dbReference type="InterPro" id="IPR019546">
    <property type="entry name" value="TAT_signal_bac_arc"/>
</dbReference>
<dbReference type="AlphaFoldDB" id="A0A6B1DVV9"/>
<evidence type="ECO:0000256" key="2">
    <source>
        <dbReference type="PIRSR" id="PIRSR039026-1"/>
    </source>
</evidence>
<dbReference type="InterPro" id="IPR018389">
    <property type="entry name" value="DctP_fam"/>
</dbReference>
<feature type="binding site" evidence="3">
    <location>
        <position position="225"/>
    </location>
    <ligand>
        <name>substrate</name>
    </ligand>
</feature>
<keyword evidence="3" id="KW-0479">Metal-binding</keyword>
<dbReference type="PROSITE" id="PS51318">
    <property type="entry name" value="TAT"/>
    <property type="match status" value="1"/>
</dbReference>
<dbReference type="GO" id="GO:0055085">
    <property type="term" value="P:transmembrane transport"/>
    <property type="evidence" value="ECO:0007669"/>
    <property type="project" value="InterPro"/>
</dbReference>
<evidence type="ECO:0000256" key="1">
    <source>
        <dbReference type="ARBA" id="ARBA00022729"/>
    </source>
</evidence>
<protein>
    <submittedName>
        <fullName evidence="5">Twin-arginine translocation signal domain-containing protein</fullName>
    </submittedName>
</protein>
<evidence type="ECO:0000256" key="3">
    <source>
        <dbReference type="PIRSR" id="PIRSR039026-2"/>
    </source>
</evidence>
<dbReference type="NCBIfam" id="TIGR01409">
    <property type="entry name" value="TAT_signal_seq"/>
    <property type="match status" value="1"/>
</dbReference>
<organism evidence="5">
    <name type="scientific">Caldilineaceae bacterium SB0662_bin_9</name>
    <dbReference type="NCBI Taxonomy" id="2605258"/>
    <lineage>
        <taxon>Bacteria</taxon>
        <taxon>Bacillati</taxon>
        <taxon>Chloroflexota</taxon>
        <taxon>Caldilineae</taxon>
        <taxon>Caldilineales</taxon>
        <taxon>Caldilineaceae</taxon>
    </lineage>
</organism>
<dbReference type="NCBIfam" id="NF037995">
    <property type="entry name" value="TRAP_S1"/>
    <property type="match status" value="1"/>
</dbReference>
<name>A0A6B1DVV9_9CHLR</name>
<gene>
    <name evidence="5" type="ORF">F4Y08_10785</name>
</gene>
<accession>A0A6B1DVV9</accession>
<dbReference type="Gene3D" id="3.40.190.170">
    <property type="entry name" value="Bacterial extracellular solute-binding protein, family 7"/>
    <property type="match status" value="1"/>
</dbReference>
<feature type="binding site" evidence="2">
    <location>
        <position position="188"/>
    </location>
    <ligand>
        <name>substrate</name>
    </ligand>
</feature>
<dbReference type="Gene3D" id="3.40.190.10">
    <property type="entry name" value="Periplasmic binding protein-like II"/>
    <property type="match status" value="1"/>
</dbReference>
<comment type="caution">
    <text evidence="5">The sequence shown here is derived from an EMBL/GenBank/DDBJ whole genome shotgun (WGS) entry which is preliminary data.</text>
</comment>
<feature type="binding site" evidence="3">
    <location>
        <position position="251"/>
    </location>
    <ligand>
        <name>substrate</name>
    </ligand>
</feature>
<reference evidence="5" key="1">
    <citation type="submission" date="2019-09" db="EMBL/GenBank/DDBJ databases">
        <title>Characterisation of the sponge microbiome using genome-centric metagenomics.</title>
        <authorList>
            <person name="Engelberts J.P."/>
            <person name="Robbins S.J."/>
            <person name="De Goeij J.M."/>
            <person name="Aranda M."/>
            <person name="Bell S.C."/>
            <person name="Webster N.S."/>
        </authorList>
    </citation>
    <scope>NUCLEOTIDE SEQUENCE</scope>
    <source>
        <strain evidence="5">SB0662_bin_9</strain>
    </source>
</reference>
<evidence type="ECO:0000256" key="4">
    <source>
        <dbReference type="SAM" id="SignalP"/>
    </source>
</evidence>
<dbReference type="PROSITE" id="PS51257">
    <property type="entry name" value="PROKAR_LIPOPROTEIN"/>
    <property type="match status" value="1"/>
</dbReference>
<dbReference type="Pfam" id="PF03480">
    <property type="entry name" value="DctP"/>
    <property type="match status" value="1"/>
</dbReference>
<dbReference type="InterPro" id="IPR026289">
    <property type="entry name" value="SBP_TakP-like"/>
</dbReference>
<feature type="chain" id="PRO_5025506623" evidence="4">
    <location>
        <begin position="22"/>
        <end position="370"/>
    </location>
</feature>
<sequence length="370" mass="39521">MDRRKFLGAAALATAAVGASACAVTPEDLTAATAADASLPEVSWQMATSWPPLLDTIFGGATTFAETVSALTGGKFTIDVRAAGELAPGLEVLNVVEQGAVQCGHTASYYYVGKSPVTAFGTALPFGLTNRQNNAWFYQGGGLEMMQAFYGERFGVIQFPAGNTGAQMGGWFNKEIQSIADMEGLKMRIPGLGGQVMDRLGVTVQVLPGGEIFQALQTGAIDAAEWVGPYDDLRLNFQQAAKFYYYPGWWEPGPSLEVQINLDEWNGLPEEYQAAIATAANVANTNMMATYDVKNIPALAELMSSDVVLSPFPDDVMQAAEGEAFAMYDEIAASDPDFSSILSSWSEFRSGIQGWHGLAEAAMTSYQSIL</sequence>
<dbReference type="PANTHER" id="PTHR33376:SF5">
    <property type="entry name" value="EXTRACYTOPLASMIC SOLUTE RECEPTOR PROTEIN"/>
    <property type="match status" value="1"/>
</dbReference>
<dbReference type="PANTHER" id="PTHR33376">
    <property type="match status" value="1"/>
</dbReference>
<dbReference type="EMBL" id="VXPY01000078">
    <property type="protein sequence ID" value="MYD90803.1"/>
    <property type="molecule type" value="Genomic_DNA"/>
</dbReference>
<keyword evidence="1 4" id="KW-0732">Signal</keyword>